<organism evidence="1">
    <name type="scientific">Anguilla anguilla</name>
    <name type="common">European freshwater eel</name>
    <name type="synonym">Muraena anguilla</name>
    <dbReference type="NCBI Taxonomy" id="7936"/>
    <lineage>
        <taxon>Eukaryota</taxon>
        <taxon>Metazoa</taxon>
        <taxon>Chordata</taxon>
        <taxon>Craniata</taxon>
        <taxon>Vertebrata</taxon>
        <taxon>Euteleostomi</taxon>
        <taxon>Actinopterygii</taxon>
        <taxon>Neopterygii</taxon>
        <taxon>Teleostei</taxon>
        <taxon>Anguilliformes</taxon>
        <taxon>Anguillidae</taxon>
        <taxon>Anguilla</taxon>
    </lineage>
</organism>
<accession>A0A0E9SD56</accession>
<dbReference type="AlphaFoldDB" id="A0A0E9SD56"/>
<dbReference type="EMBL" id="GBXM01069293">
    <property type="protein sequence ID" value="JAH39284.1"/>
    <property type="molecule type" value="Transcribed_RNA"/>
</dbReference>
<proteinExistence type="predicted"/>
<sequence length="59" mass="6956">MIFTLTQSALYSVKINNSSEPNAAFNLIFYLHSYKATQKHNQYLIYSHCNFYFPIDIQC</sequence>
<reference evidence="1" key="1">
    <citation type="submission" date="2014-11" db="EMBL/GenBank/DDBJ databases">
        <authorList>
            <person name="Amaro Gonzalez C."/>
        </authorList>
    </citation>
    <scope>NUCLEOTIDE SEQUENCE</scope>
</reference>
<evidence type="ECO:0000313" key="1">
    <source>
        <dbReference type="EMBL" id="JAH39284.1"/>
    </source>
</evidence>
<name>A0A0E9SD56_ANGAN</name>
<dbReference type="EMBL" id="GBXM01071860">
    <property type="protein sequence ID" value="JAH36717.1"/>
    <property type="molecule type" value="Transcribed_RNA"/>
</dbReference>
<reference evidence="1" key="2">
    <citation type="journal article" date="2015" name="Fish Shellfish Immunol.">
        <title>Early steps in the European eel (Anguilla anguilla)-Vibrio vulnificus interaction in the gills: Role of the RtxA13 toxin.</title>
        <authorList>
            <person name="Callol A."/>
            <person name="Pajuelo D."/>
            <person name="Ebbesson L."/>
            <person name="Teles M."/>
            <person name="MacKenzie S."/>
            <person name="Amaro C."/>
        </authorList>
    </citation>
    <scope>NUCLEOTIDE SEQUENCE</scope>
</reference>
<protein>
    <submittedName>
        <fullName evidence="1">Uncharacterized protein</fullName>
    </submittedName>
</protein>